<evidence type="ECO:0000313" key="2">
    <source>
        <dbReference type="EMBL" id="GGN52356.1"/>
    </source>
</evidence>
<dbReference type="Pfam" id="PF01636">
    <property type="entry name" value="APH"/>
    <property type="match status" value="1"/>
</dbReference>
<name>A0A918CZN6_9BACI</name>
<dbReference type="InterPro" id="IPR011009">
    <property type="entry name" value="Kinase-like_dom_sf"/>
</dbReference>
<reference evidence="2" key="2">
    <citation type="submission" date="2020-09" db="EMBL/GenBank/DDBJ databases">
        <authorList>
            <person name="Sun Q."/>
            <person name="Ohkuma M."/>
        </authorList>
    </citation>
    <scope>NUCLEOTIDE SEQUENCE</scope>
    <source>
        <strain evidence="2">JCM 17251</strain>
    </source>
</reference>
<protein>
    <submittedName>
        <fullName evidence="2">Aminoglycoside phosphotransferase</fullName>
    </submittedName>
</protein>
<evidence type="ECO:0000259" key="1">
    <source>
        <dbReference type="Pfam" id="PF01636"/>
    </source>
</evidence>
<dbReference type="EMBL" id="BMOS01000004">
    <property type="protein sequence ID" value="GGN52356.1"/>
    <property type="molecule type" value="Genomic_DNA"/>
</dbReference>
<organism evidence="2 3">
    <name type="scientific">Oceanobacillus indicireducens</name>
    <dbReference type="NCBI Taxonomy" id="1004261"/>
    <lineage>
        <taxon>Bacteria</taxon>
        <taxon>Bacillati</taxon>
        <taxon>Bacillota</taxon>
        <taxon>Bacilli</taxon>
        <taxon>Bacillales</taxon>
        <taxon>Bacillaceae</taxon>
        <taxon>Oceanobacillus</taxon>
    </lineage>
</organism>
<feature type="domain" description="Aminoglycoside phosphotransferase" evidence="1">
    <location>
        <begin position="39"/>
        <end position="270"/>
    </location>
</feature>
<keyword evidence="3" id="KW-1185">Reference proteome</keyword>
<dbReference type="AlphaFoldDB" id="A0A918CZN6"/>
<sequence length="355" mass="41157">MKSLYRDTMPVRKGEELDRKTLYHYIREKMPEVPSGELEIEQFGAGASNLTYLLRIGAWEAVLRRPPLGPVAPKAHDMEREYKILSSLYPLYPTAPKPYHFSKNEEVVGSPFFIMERRKGIVLDSTFPEGVTYDEQLGKKISKLMVERLVELHRIDYKKTELEHITKPDGFMERQVAGWIKRYDNAKTSEISGLKELTNWMRKSIPSSPKPTIIHYDYKLNNAMFSEDFSEMIGLFDWEMTTVGDPLADLGVALSYWTQPDDPEQLKTGLGKASVTTWGGFFTREEFLEHYANRSGRDVSMINFYLTFAYFKLAVICQQIYYRYFKGQTSDPRFAQLDQYTETLIQYALDSARGL</sequence>
<evidence type="ECO:0000313" key="3">
    <source>
        <dbReference type="Proteomes" id="UP000624041"/>
    </source>
</evidence>
<dbReference type="Proteomes" id="UP000624041">
    <property type="component" value="Unassembled WGS sequence"/>
</dbReference>
<dbReference type="InterPro" id="IPR002575">
    <property type="entry name" value="Aminoglycoside_PTrfase"/>
</dbReference>
<gene>
    <name evidence="2" type="ORF">GCM10007971_07870</name>
</gene>
<dbReference type="InterPro" id="IPR041726">
    <property type="entry name" value="ACAD10_11_N"/>
</dbReference>
<dbReference type="InterPro" id="IPR052898">
    <property type="entry name" value="ACAD10-like"/>
</dbReference>
<dbReference type="CDD" id="cd05154">
    <property type="entry name" value="ACAD10_11_N-like"/>
    <property type="match status" value="1"/>
</dbReference>
<dbReference type="Gene3D" id="3.90.1200.10">
    <property type="match status" value="1"/>
</dbReference>
<dbReference type="PANTHER" id="PTHR47829">
    <property type="entry name" value="HYDROLASE, PUTATIVE (AFU_ORTHOLOGUE AFUA_1G12880)-RELATED"/>
    <property type="match status" value="1"/>
</dbReference>
<dbReference type="PANTHER" id="PTHR47829:SF1">
    <property type="entry name" value="HAD FAMILY PHOSPHATASE"/>
    <property type="match status" value="1"/>
</dbReference>
<comment type="caution">
    <text evidence="2">The sequence shown here is derived from an EMBL/GenBank/DDBJ whole genome shotgun (WGS) entry which is preliminary data.</text>
</comment>
<dbReference type="SUPFAM" id="SSF56112">
    <property type="entry name" value="Protein kinase-like (PK-like)"/>
    <property type="match status" value="1"/>
</dbReference>
<dbReference type="Gene3D" id="3.30.200.20">
    <property type="entry name" value="Phosphorylase Kinase, domain 1"/>
    <property type="match status" value="1"/>
</dbReference>
<accession>A0A918CZN6</accession>
<proteinExistence type="predicted"/>
<reference evidence="2" key="1">
    <citation type="journal article" date="2014" name="Int. J. Syst. Evol. Microbiol.">
        <title>Complete genome sequence of Corynebacterium casei LMG S-19264T (=DSM 44701T), isolated from a smear-ripened cheese.</title>
        <authorList>
            <consortium name="US DOE Joint Genome Institute (JGI-PGF)"/>
            <person name="Walter F."/>
            <person name="Albersmeier A."/>
            <person name="Kalinowski J."/>
            <person name="Ruckert C."/>
        </authorList>
    </citation>
    <scope>NUCLEOTIDE SEQUENCE</scope>
    <source>
        <strain evidence="2">JCM 17251</strain>
    </source>
</reference>